<keyword evidence="13" id="KW-0968">Cytoplasmic vesicle</keyword>
<organism evidence="18 19">
    <name type="scientific">Pogonomyrmex barbatus</name>
    <name type="common">red harvester ant</name>
    <dbReference type="NCBI Taxonomy" id="144034"/>
    <lineage>
        <taxon>Eukaryota</taxon>
        <taxon>Metazoa</taxon>
        <taxon>Ecdysozoa</taxon>
        <taxon>Arthropoda</taxon>
        <taxon>Hexapoda</taxon>
        <taxon>Insecta</taxon>
        <taxon>Pterygota</taxon>
        <taxon>Neoptera</taxon>
        <taxon>Endopterygota</taxon>
        <taxon>Hymenoptera</taxon>
        <taxon>Apocrita</taxon>
        <taxon>Aculeata</taxon>
        <taxon>Formicoidea</taxon>
        <taxon>Formicidae</taxon>
        <taxon>Myrmicinae</taxon>
        <taxon>Pogonomyrmex</taxon>
    </lineage>
</organism>
<evidence type="ECO:0000256" key="8">
    <source>
        <dbReference type="ARBA" id="ARBA00022553"/>
    </source>
</evidence>
<keyword evidence="8" id="KW-0597">Phosphoprotein</keyword>
<dbReference type="Pfam" id="PF03398">
    <property type="entry name" value="Ist1"/>
    <property type="match status" value="1"/>
</dbReference>
<dbReference type="RefSeq" id="XP_025073631.1">
    <property type="nucleotide sequence ID" value="XM_025217846.1"/>
</dbReference>
<keyword evidence="10" id="KW-0206">Cytoskeleton</keyword>
<dbReference type="GeneID" id="105425425"/>
<dbReference type="InterPro" id="IPR005061">
    <property type="entry name" value="Ist1"/>
</dbReference>
<evidence type="ECO:0000256" key="3">
    <source>
        <dbReference type="ARBA" id="ARBA00004300"/>
    </source>
</evidence>
<dbReference type="GO" id="GO:0030496">
    <property type="term" value="C:midbody"/>
    <property type="evidence" value="ECO:0007669"/>
    <property type="project" value="UniProtKB-SubCell"/>
</dbReference>
<evidence type="ECO:0000256" key="9">
    <source>
        <dbReference type="ARBA" id="ARBA00022618"/>
    </source>
</evidence>
<dbReference type="Proteomes" id="UP000504615">
    <property type="component" value="Unplaced"/>
</dbReference>
<evidence type="ECO:0000256" key="12">
    <source>
        <dbReference type="ARBA" id="ARBA00023306"/>
    </source>
</evidence>
<dbReference type="GO" id="GO:0005813">
    <property type="term" value="C:centrosome"/>
    <property type="evidence" value="ECO:0007669"/>
    <property type="project" value="UniProtKB-SubCell"/>
</dbReference>
<evidence type="ECO:0000256" key="2">
    <source>
        <dbReference type="ARBA" id="ARBA00004259"/>
    </source>
</evidence>
<dbReference type="GO" id="GO:0015031">
    <property type="term" value="P:protein transport"/>
    <property type="evidence" value="ECO:0007669"/>
    <property type="project" value="InterPro"/>
</dbReference>
<dbReference type="Gene3D" id="1.20.1260.60">
    <property type="entry name" value="Vacuolar protein sorting-associated protein Ist1"/>
    <property type="match status" value="1"/>
</dbReference>
<evidence type="ECO:0000313" key="19">
    <source>
        <dbReference type="RefSeq" id="XP_025073631.1"/>
    </source>
</evidence>
<dbReference type="GO" id="GO:0051301">
    <property type="term" value="P:cell division"/>
    <property type="evidence" value="ECO:0007669"/>
    <property type="project" value="UniProtKB-KW"/>
</dbReference>
<comment type="subcellular location">
    <subcellularLocation>
        <location evidence="3">Cytoplasm</location>
        <location evidence="3">Cytoskeleton</location>
        <location evidence="3">Microtubule organizing center</location>
        <location evidence="3">Centrosome</location>
    </subcellularLocation>
    <subcellularLocation>
        <location evidence="4">Cytoplasmic vesicle</location>
    </subcellularLocation>
    <subcellularLocation>
        <location evidence="1">Midbody</location>
    </subcellularLocation>
    <subcellularLocation>
        <location evidence="2">Nucleus envelope</location>
    </subcellularLocation>
</comment>
<accession>A0A8N1S4H2</accession>
<comment type="function">
    <text evidence="15">ESCRT-III-like protein involved in cytokinesis, nuclear envelope reassembly and endosomal tubulation. Is required for efficient abscission during cytokinesis. Involved in recruiting VPS4A and/or VPS4B to the midbody of dividing cells. During late anaphase, involved in nuclear envelope reassembly and mitotic spindle disassembly together with the ESCRT-III complex: IST1 acts by mediating the recruitment of SPAST to the nuclear membrane, leading to microtubule severing. Recruited to the reforming nuclear envelope (NE) during anaphase by LEMD2. Regulates early endosomal tubulation together with the ESCRT-III complex by mediating the recruitment of SPAST.</text>
</comment>
<evidence type="ECO:0000256" key="6">
    <source>
        <dbReference type="ARBA" id="ARBA00014513"/>
    </source>
</evidence>
<dbReference type="OrthoDB" id="29853at2759"/>
<evidence type="ECO:0000256" key="10">
    <source>
        <dbReference type="ARBA" id="ARBA00023212"/>
    </source>
</evidence>
<dbReference type="CTD" id="9798"/>
<dbReference type="GO" id="GO:0031410">
    <property type="term" value="C:cytoplasmic vesicle"/>
    <property type="evidence" value="ECO:0007669"/>
    <property type="project" value="UniProtKB-SubCell"/>
</dbReference>
<feature type="region of interest" description="Disordered" evidence="17">
    <location>
        <begin position="238"/>
        <end position="380"/>
    </location>
</feature>
<evidence type="ECO:0000256" key="14">
    <source>
        <dbReference type="ARBA" id="ARBA00032374"/>
    </source>
</evidence>
<evidence type="ECO:0000256" key="17">
    <source>
        <dbReference type="SAM" id="MobiDB-lite"/>
    </source>
</evidence>
<dbReference type="PANTHER" id="PTHR12161:SF5">
    <property type="entry name" value="IST1 HOMOLOG"/>
    <property type="match status" value="1"/>
</dbReference>
<proteinExistence type="inferred from homology"/>
<evidence type="ECO:0000256" key="11">
    <source>
        <dbReference type="ARBA" id="ARBA00023242"/>
    </source>
</evidence>
<evidence type="ECO:0000313" key="18">
    <source>
        <dbReference type="Proteomes" id="UP000504615"/>
    </source>
</evidence>
<comment type="subunit">
    <text evidence="16">Interacts with CHMP1A, CHMP1B, VPS4A and VTA1. Interacts with SPAST, STAMBP, and USP8. May interact with VPS37B. May associate with the ESCRT-I complex. Interacts with MITD1, in competition with VSP4. Interacts with SPART (via MIT domain); leading to the recruitment of SPART to midbodies. Interacts with SPAST.</text>
</comment>
<dbReference type="PANTHER" id="PTHR12161">
    <property type="entry name" value="IST1 FAMILY MEMBER"/>
    <property type="match status" value="1"/>
</dbReference>
<keyword evidence="11" id="KW-0539">Nucleus</keyword>
<keyword evidence="12" id="KW-0131">Cell cycle</keyword>
<dbReference type="InterPro" id="IPR042277">
    <property type="entry name" value="IST1-like"/>
</dbReference>
<evidence type="ECO:0000256" key="7">
    <source>
        <dbReference type="ARBA" id="ARBA00022490"/>
    </source>
</evidence>
<keyword evidence="9" id="KW-0132">Cell division</keyword>
<comment type="similarity">
    <text evidence="5">Belongs to the IST1 family.</text>
</comment>
<evidence type="ECO:0000256" key="1">
    <source>
        <dbReference type="ARBA" id="ARBA00004214"/>
    </source>
</evidence>
<feature type="compositionally biased region" description="Polar residues" evidence="17">
    <location>
        <begin position="268"/>
        <end position="306"/>
    </location>
</feature>
<dbReference type="AlphaFoldDB" id="A0A8N1S4H2"/>
<evidence type="ECO:0000256" key="5">
    <source>
        <dbReference type="ARBA" id="ARBA00005536"/>
    </source>
</evidence>
<evidence type="ECO:0000256" key="4">
    <source>
        <dbReference type="ARBA" id="ARBA00004541"/>
    </source>
</evidence>
<sequence length="397" mass="44647">MPVSGFKEKLNKYKCEIFSKRNKNLVVSATKNALEMFSSGPNYTKLKTHLRLAINRLKLLEKKKTELAQKARHEIADFIAAGKTERAKIRVEHIIREDYMVEAMELLEMYCDLLLARFGLIQQMKNLDDGLAEAISTILWAAPRIQTDVQEIKIIADILTSKYGKQYTEACREEAIQTISEKLKHKMSVQSPSKLLVEKYLIEIAKNYNVEYEPDPQIMAEAQDAMLIDIGANGGESRNNLDTASGGIPHPPGFIGFPQAPLLPDSGFQMNVDSGKDTSSLGFVSPTSSSSIEKDQNTPFNPTAFSYNIPLDNANSNKTEEDLPPPYRPDFPPDLNKQSDDKPKPQPRSKMPINNYQLPDLPAVPTENNDSPANLPVNDDIDFDDLMKRFEDLKKKK</sequence>
<dbReference type="GO" id="GO:0005635">
    <property type="term" value="C:nuclear envelope"/>
    <property type="evidence" value="ECO:0007669"/>
    <property type="project" value="UniProtKB-SubCell"/>
</dbReference>
<keyword evidence="7" id="KW-0963">Cytoplasm</keyword>
<keyword evidence="18" id="KW-1185">Reference proteome</keyword>
<evidence type="ECO:0000256" key="13">
    <source>
        <dbReference type="ARBA" id="ARBA00023329"/>
    </source>
</evidence>
<evidence type="ECO:0000256" key="15">
    <source>
        <dbReference type="ARBA" id="ARBA00046124"/>
    </source>
</evidence>
<evidence type="ECO:0000256" key="16">
    <source>
        <dbReference type="ARBA" id="ARBA00046920"/>
    </source>
</evidence>
<gene>
    <name evidence="19" type="primary">LOC105425425</name>
</gene>
<dbReference type="FunFam" id="1.20.1260.60:FF:000001">
    <property type="entry name" value="IST1 homolog isoform X1"/>
    <property type="match status" value="1"/>
</dbReference>
<name>A0A8N1S4H2_9HYME</name>
<protein>
    <recommendedName>
        <fullName evidence="6">IST1 homolog</fullName>
    </recommendedName>
    <alternativeName>
        <fullName evidence="14">Charged multivesicular body protein 8</fullName>
    </alternativeName>
</protein>
<reference evidence="19" key="1">
    <citation type="submission" date="2025-08" db="UniProtKB">
        <authorList>
            <consortium name="RefSeq"/>
        </authorList>
    </citation>
    <scope>IDENTIFICATION</scope>
</reference>